<keyword evidence="1" id="KW-0808">Transferase</keyword>
<evidence type="ECO:0000313" key="9">
    <source>
        <dbReference type="EMBL" id="ETV73001.1"/>
    </source>
</evidence>
<dbReference type="Gene3D" id="3.10.10.10">
    <property type="entry name" value="HIV Type 1 Reverse Transcriptase, subunit A, domain 1"/>
    <property type="match status" value="1"/>
</dbReference>
<dbReference type="Gene3D" id="3.30.70.270">
    <property type="match status" value="1"/>
</dbReference>
<evidence type="ECO:0000256" key="2">
    <source>
        <dbReference type="ARBA" id="ARBA00022695"/>
    </source>
</evidence>
<keyword evidence="3" id="KW-0540">Nuclease</keyword>
<accession>W4G140</accession>
<dbReference type="SUPFAM" id="SSF50630">
    <property type="entry name" value="Acid proteases"/>
    <property type="match status" value="1"/>
</dbReference>
<dbReference type="AlphaFoldDB" id="W4G140"/>
<dbReference type="GO" id="GO:0004190">
    <property type="term" value="F:aspartic-type endopeptidase activity"/>
    <property type="evidence" value="ECO:0007669"/>
    <property type="project" value="InterPro"/>
</dbReference>
<dbReference type="OrthoDB" id="124072at2759"/>
<dbReference type="RefSeq" id="XP_009837450.1">
    <property type="nucleotide sequence ID" value="XM_009839148.1"/>
</dbReference>
<dbReference type="SUPFAM" id="SSF53098">
    <property type="entry name" value="Ribonuclease H-like"/>
    <property type="match status" value="1"/>
</dbReference>
<name>W4G140_APHAT</name>
<evidence type="ECO:0000256" key="1">
    <source>
        <dbReference type="ARBA" id="ARBA00022679"/>
    </source>
</evidence>
<dbReference type="EMBL" id="KI913151">
    <property type="protein sequence ID" value="ETV73001.1"/>
    <property type="molecule type" value="Genomic_DNA"/>
</dbReference>
<dbReference type="GO" id="GO:0004519">
    <property type="term" value="F:endonuclease activity"/>
    <property type="evidence" value="ECO:0007669"/>
    <property type="project" value="UniProtKB-KW"/>
</dbReference>
<evidence type="ECO:0000256" key="4">
    <source>
        <dbReference type="ARBA" id="ARBA00022759"/>
    </source>
</evidence>
<dbReference type="Pfam" id="PF17919">
    <property type="entry name" value="RT_RNaseH_2"/>
    <property type="match status" value="1"/>
</dbReference>
<dbReference type="InterPro" id="IPR012337">
    <property type="entry name" value="RNaseH-like_sf"/>
</dbReference>
<dbReference type="InterPro" id="IPR050951">
    <property type="entry name" value="Retrovirus_Pol_polyprotein"/>
</dbReference>
<evidence type="ECO:0000259" key="8">
    <source>
        <dbReference type="PROSITE" id="PS50175"/>
    </source>
</evidence>
<organism evidence="9">
    <name type="scientific">Aphanomyces astaci</name>
    <name type="common">Crayfish plague agent</name>
    <dbReference type="NCBI Taxonomy" id="112090"/>
    <lineage>
        <taxon>Eukaryota</taxon>
        <taxon>Sar</taxon>
        <taxon>Stramenopiles</taxon>
        <taxon>Oomycota</taxon>
        <taxon>Saprolegniomycetes</taxon>
        <taxon>Saprolegniales</taxon>
        <taxon>Verrucalvaceae</taxon>
        <taxon>Aphanomyces</taxon>
    </lineage>
</organism>
<evidence type="ECO:0000256" key="5">
    <source>
        <dbReference type="ARBA" id="ARBA00022801"/>
    </source>
</evidence>
<dbReference type="GO" id="GO:0003676">
    <property type="term" value="F:nucleic acid binding"/>
    <property type="evidence" value="ECO:0007669"/>
    <property type="project" value="InterPro"/>
</dbReference>
<proteinExistence type="predicted"/>
<dbReference type="Gene3D" id="3.30.420.10">
    <property type="entry name" value="Ribonuclease H-like superfamily/Ribonuclease H"/>
    <property type="match status" value="1"/>
</dbReference>
<feature type="domain" description="Peptidase A2" evidence="8">
    <location>
        <begin position="220"/>
        <end position="309"/>
    </location>
</feature>
<keyword evidence="6" id="KW-0511">Multifunctional enzyme</keyword>
<dbReference type="GeneID" id="20814042"/>
<evidence type="ECO:0000256" key="7">
    <source>
        <dbReference type="SAM" id="MobiDB-lite"/>
    </source>
</evidence>
<dbReference type="PANTHER" id="PTHR37984:SF5">
    <property type="entry name" value="PROTEIN NYNRIN-LIKE"/>
    <property type="match status" value="1"/>
</dbReference>
<keyword evidence="4" id="KW-0255">Endonuclease</keyword>
<dbReference type="InterPro" id="IPR036397">
    <property type="entry name" value="RNaseH_sf"/>
</dbReference>
<evidence type="ECO:0000256" key="6">
    <source>
        <dbReference type="ARBA" id="ARBA00023268"/>
    </source>
</evidence>
<dbReference type="GO" id="GO:0006508">
    <property type="term" value="P:proteolysis"/>
    <property type="evidence" value="ECO:0007669"/>
    <property type="project" value="InterPro"/>
</dbReference>
<protein>
    <recommendedName>
        <fullName evidence="8">Peptidase A2 domain-containing protein</fullName>
    </recommendedName>
</protein>
<dbReference type="InterPro" id="IPR043502">
    <property type="entry name" value="DNA/RNA_pol_sf"/>
</dbReference>
<sequence length="811" mass="90860">MASLKMDTKIRDAESRVGRLLADFYQKLEQLDVAHPPEQEPKQSAKILMASIRQVQLKATVERQLTREVNMAYKTDVKAFCRWLVSLLNNFMLFESQLFASDRQRMYGEKQRRQQAAQKSEPGAQPRPSARPATGAPHTKGCLRCGSEDHKVLKCPKCPLGEAQRLLHQLFKKPQVAAVAAPDRRDEVKPKVVGAAVDMGETTAVPVLRTLECAINGLKVTTLLDSGADQSVLSPTFLSRLKVTGNFPSAVRLLDTAIELDGFLEGMKLQVDHDVKLCLTFETAEGTMVLANLNCSVAATPLQEGLGDLIVSVYDLDRLGDKETPQMAGMKVVETKEKPTLSIMTESGHDSDQEVVHAKLKEKVSECRAAGCGEEFATALGTLLLRYEDVFRLSLGRDPPARRYSKEQREFMAKHVEELQAAGLAYRNPRSKRCSAPLIVKKPEANDFRMTVDVRPVNAQTERIIWSMLILEVILDHLSGAVVFFTLDFLKGYWQFALDVRSQEMFSFLTDMGLLTALERVLVICESRGLKLNPKKCRFFQTEARCCKEALGCVVTLAHPKADCLICVFADASDLHWGGVVTQIPYDQGAFSGASQRWAIIEKEAFSIVECLKRADYLLHKPAKLDRWALLRWALLLTGYDYTIYDISGDGNVWANMLSRWGTHSNLIRPIVHVEVGDNDVPVLKTATGAVWIPTSASDLQMRLCVVAHFGVGGHRGINATKQILVDRFWWSDIASDVAHFDDFSQFKWLWESNVANAQVVGRCLLQWFSVFGVCYHWVSDQGSHFKNEVIAELKHAFRALLSEWLMQPDQ</sequence>
<feature type="region of interest" description="Disordered" evidence="7">
    <location>
        <begin position="105"/>
        <end position="139"/>
    </location>
</feature>
<dbReference type="GO" id="GO:0016779">
    <property type="term" value="F:nucleotidyltransferase activity"/>
    <property type="evidence" value="ECO:0007669"/>
    <property type="project" value="UniProtKB-KW"/>
</dbReference>
<keyword evidence="5" id="KW-0378">Hydrolase</keyword>
<keyword evidence="2" id="KW-0548">Nucleotidyltransferase</keyword>
<gene>
    <name evidence="9" type="ORF">H257_12046</name>
</gene>
<dbReference type="InterPro" id="IPR041577">
    <property type="entry name" value="RT_RNaseH_2"/>
</dbReference>
<dbReference type="InterPro" id="IPR043128">
    <property type="entry name" value="Rev_trsase/Diguanyl_cyclase"/>
</dbReference>
<evidence type="ECO:0000256" key="3">
    <source>
        <dbReference type="ARBA" id="ARBA00022722"/>
    </source>
</evidence>
<dbReference type="SUPFAM" id="SSF56672">
    <property type="entry name" value="DNA/RNA polymerases"/>
    <property type="match status" value="1"/>
</dbReference>
<dbReference type="VEuPathDB" id="FungiDB:H257_12046"/>
<dbReference type="InterPro" id="IPR021109">
    <property type="entry name" value="Peptidase_aspartic_dom_sf"/>
</dbReference>
<dbReference type="PROSITE" id="PS50175">
    <property type="entry name" value="ASP_PROT_RETROV"/>
    <property type="match status" value="1"/>
</dbReference>
<reference evidence="9" key="1">
    <citation type="submission" date="2013-12" db="EMBL/GenBank/DDBJ databases">
        <title>The Genome Sequence of Aphanomyces astaci APO3.</title>
        <authorList>
            <consortium name="The Broad Institute Genomics Platform"/>
            <person name="Russ C."/>
            <person name="Tyler B."/>
            <person name="van West P."/>
            <person name="Dieguez-Uribeondo J."/>
            <person name="Young S.K."/>
            <person name="Zeng Q."/>
            <person name="Gargeya S."/>
            <person name="Fitzgerald M."/>
            <person name="Abouelleil A."/>
            <person name="Alvarado L."/>
            <person name="Chapman S.B."/>
            <person name="Gainer-Dewar J."/>
            <person name="Goldberg J."/>
            <person name="Griggs A."/>
            <person name="Gujja S."/>
            <person name="Hansen M."/>
            <person name="Howarth C."/>
            <person name="Imamovic A."/>
            <person name="Ireland A."/>
            <person name="Larimer J."/>
            <person name="McCowan C."/>
            <person name="Murphy C."/>
            <person name="Pearson M."/>
            <person name="Poon T.W."/>
            <person name="Priest M."/>
            <person name="Roberts A."/>
            <person name="Saif S."/>
            <person name="Shea T."/>
            <person name="Sykes S."/>
            <person name="Wortman J."/>
            <person name="Nusbaum C."/>
            <person name="Birren B."/>
        </authorList>
    </citation>
    <scope>NUCLEOTIDE SEQUENCE [LARGE SCALE GENOMIC DNA]</scope>
    <source>
        <strain evidence="9">APO3</strain>
    </source>
</reference>
<dbReference type="PANTHER" id="PTHR37984">
    <property type="entry name" value="PROTEIN CBG26694"/>
    <property type="match status" value="1"/>
</dbReference>
<dbReference type="InterPro" id="IPR001995">
    <property type="entry name" value="Peptidase_A2_cat"/>
</dbReference>